<evidence type="ECO:0000313" key="3">
    <source>
        <dbReference type="Proteomes" id="UP001142610"/>
    </source>
</evidence>
<dbReference type="InterPro" id="IPR029261">
    <property type="entry name" value="Transposase_Znf"/>
</dbReference>
<proteinExistence type="predicted"/>
<comment type="caution">
    <text evidence="2">The sequence shown here is derived from an EMBL/GenBank/DDBJ whole genome shotgun (WGS) entry which is preliminary data.</text>
</comment>
<dbReference type="InterPro" id="IPR047951">
    <property type="entry name" value="Transpos_ISL3"/>
</dbReference>
<keyword evidence="3" id="KW-1185">Reference proteome</keyword>
<dbReference type="Proteomes" id="UP001142610">
    <property type="component" value="Unassembled WGS sequence"/>
</dbReference>
<dbReference type="PANTHER" id="PTHR33498">
    <property type="entry name" value="TRANSPOSASE FOR INSERTION SEQUENCE ELEMENT IS1557"/>
    <property type="match status" value="1"/>
</dbReference>
<dbReference type="PANTHER" id="PTHR33498:SF1">
    <property type="entry name" value="TRANSPOSASE FOR INSERTION SEQUENCE ELEMENT IS1557"/>
    <property type="match status" value="1"/>
</dbReference>
<name>A0A9X2LB65_9PROT</name>
<evidence type="ECO:0000313" key="2">
    <source>
        <dbReference type="EMBL" id="MCQ8186503.1"/>
    </source>
</evidence>
<reference evidence="2" key="1">
    <citation type="submission" date="2022-07" db="EMBL/GenBank/DDBJ databases">
        <title>Parvularcula maris sp. nov., an algicidal bacterium isolated from seawater.</title>
        <authorList>
            <person name="Li F."/>
        </authorList>
    </citation>
    <scope>NUCLEOTIDE SEQUENCE</scope>
    <source>
        <strain evidence="2">BGMRC 0090</strain>
    </source>
</reference>
<organism evidence="2 3">
    <name type="scientific">Parvularcula maris</name>
    <dbReference type="NCBI Taxonomy" id="2965077"/>
    <lineage>
        <taxon>Bacteria</taxon>
        <taxon>Pseudomonadati</taxon>
        <taxon>Pseudomonadota</taxon>
        <taxon>Alphaproteobacteria</taxon>
        <taxon>Parvularculales</taxon>
        <taxon>Parvularculaceae</taxon>
        <taxon>Parvularcula</taxon>
    </lineage>
</organism>
<dbReference type="AlphaFoldDB" id="A0A9X2LB65"/>
<accession>A0A9X2LB65</accession>
<protein>
    <submittedName>
        <fullName evidence="2">Transposase family protein</fullName>
    </submittedName>
</protein>
<dbReference type="RefSeq" id="WP_256620429.1">
    <property type="nucleotide sequence ID" value="NZ_JANIBC010000020.1"/>
</dbReference>
<evidence type="ECO:0000259" key="1">
    <source>
        <dbReference type="Pfam" id="PF14690"/>
    </source>
</evidence>
<gene>
    <name evidence="2" type="ORF">NOG11_14060</name>
</gene>
<dbReference type="EMBL" id="JANIBC010000020">
    <property type="protein sequence ID" value="MCQ8186503.1"/>
    <property type="molecule type" value="Genomic_DNA"/>
</dbReference>
<feature type="domain" description="Transposase IS204/IS1001/IS1096/IS1165 zinc-finger" evidence="1">
    <location>
        <begin position="35"/>
        <end position="79"/>
    </location>
</feature>
<dbReference type="Pfam" id="PF14690">
    <property type="entry name" value="Zn_ribbon_ISL3"/>
    <property type="match status" value="1"/>
</dbReference>
<sequence length="216" mass="24484">MVGAATFSPGKAFAVTAIELVEDGYEVELEDRRKEGSCPACGSCSVRSYGWHRRTLQDLPIAGRAVRHRVALRRWSCANEQCSRRTFTQADVTVFQRYSRRTLRFNDIVLHMGRALSGLLAECFFERLGLSINDDTVVRHLSRETEEKKEGPPPRVVGIDDWAWKKQHSYGTIMLNVERNTVIDVIKNEDGQFAMPSPASLMYRCLGLTRGLFLQS</sequence>